<proteinExistence type="predicted"/>
<dbReference type="EMBL" id="DRWN01000029">
    <property type="protein sequence ID" value="HHK68319.1"/>
    <property type="molecule type" value="Genomic_DNA"/>
</dbReference>
<name>A0A7C5LCJ4_CALS0</name>
<organism evidence="1">
    <name type="scientific">Caldiarchaeum subterraneum</name>
    <dbReference type="NCBI Taxonomy" id="311458"/>
    <lineage>
        <taxon>Archaea</taxon>
        <taxon>Nitrososphaerota</taxon>
        <taxon>Candidatus Caldarchaeales</taxon>
        <taxon>Candidatus Caldarchaeaceae</taxon>
        <taxon>Candidatus Caldarchaeum</taxon>
    </lineage>
</organism>
<protein>
    <submittedName>
        <fullName evidence="1">Uncharacterized protein</fullName>
    </submittedName>
</protein>
<accession>A0A7C5LCJ4</accession>
<gene>
    <name evidence="1" type="ORF">ENM11_04085</name>
</gene>
<evidence type="ECO:0000313" key="1">
    <source>
        <dbReference type="EMBL" id="HHK68319.1"/>
    </source>
</evidence>
<comment type="caution">
    <text evidence="1">The sequence shown here is derived from an EMBL/GenBank/DDBJ whole genome shotgun (WGS) entry which is preliminary data.</text>
</comment>
<sequence>MPYYVKCLDEDTWLTESRPIVTWRALETLAKQLLPANNLLNLPEKRKTYTREEAAAWLDFFFKLRDYKPSPPSVNLSAFYVAPGVLDFERLAMEIGVMPEEAAVMVKALDKPLMMAAAEEMLQAVRHSYQFKHMVELVKGRV</sequence>
<reference evidence="1" key="1">
    <citation type="journal article" date="2020" name="mSystems">
        <title>Genome- and Community-Level Interaction Insights into Carbon Utilization and Element Cycling Functions of Hydrothermarchaeota in Hydrothermal Sediment.</title>
        <authorList>
            <person name="Zhou Z."/>
            <person name="Liu Y."/>
            <person name="Xu W."/>
            <person name="Pan J."/>
            <person name="Luo Z.H."/>
            <person name="Li M."/>
        </authorList>
    </citation>
    <scope>NUCLEOTIDE SEQUENCE [LARGE SCALE GENOMIC DNA]</scope>
    <source>
        <strain evidence="1">SpSt-1056</strain>
    </source>
</reference>
<dbReference type="AlphaFoldDB" id="A0A7C5LCJ4"/>